<dbReference type="PANTHER" id="PTHR38166">
    <property type="entry name" value="C2H2-TYPE DOMAIN-CONTAINING PROTEIN-RELATED"/>
    <property type="match status" value="1"/>
</dbReference>
<gene>
    <name evidence="2" type="ORF">B0T14DRAFT_312235</name>
</gene>
<keyword evidence="3" id="KW-1185">Reference proteome</keyword>
<sequence>MAPTNPPRQTTPEPDAVSDVASDVASRGSRTEIMPHYDDKGIVDSPWEIRIILIPSARDTTPPMKGTNAYLRLKSRNLILNTIIPGRDHTSFFTTVQSQLRDALQGREWIPLATYYEQATGATRLAPLPPALVDHGYTYQFLAQNCLVQHPSKPKVTIYIALRHTTLSWDQIRHLPRARPRISGLRSLPPERWWDLDDQLDLEELATHSTYALVLRPKPAAPTANDVSQTSAADSKSRSVSSCPKPAPAQGPGTAKNKHPCPYFDCPRNRLPFKQECFLFEHLEGKHKDTAWRTEVPADDGSSSTVDPLVSGVDQDTTSKTPLPDNSGDTNVASSSKPHATITPPSSVDLAASTESLQESCQLQPGDTEHSSGRDNSAEGSSYSADSGHGASSSTEGYDRTQPKRRRTSNQSGGGGNGSGDGEDDENDGGEENGAQSHTGKQQGPGKRFACPFFKHDPVKYGSDSSCRGKGWPSSHRVKHV</sequence>
<feature type="region of interest" description="Disordered" evidence="1">
    <location>
        <begin position="291"/>
        <end position="481"/>
    </location>
</feature>
<feature type="compositionally biased region" description="Polar residues" evidence="1">
    <location>
        <begin position="327"/>
        <end position="346"/>
    </location>
</feature>
<feature type="compositionally biased region" description="Polar residues" evidence="1">
    <location>
        <begin position="353"/>
        <end position="365"/>
    </location>
</feature>
<organism evidence="2 3">
    <name type="scientific">Immersiella caudata</name>
    <dbReference type="NCBI Taxonomy" id="314043"/>
    <lineage>
        <taxon>Eukaryota</taxon>
        <taxon>Fungi</taxon>
        <taxon>Dikarya</taxon>
        <taxon>Ascomycota</taxon>
        <taxon>Pezizomycotina</taxon>
        <taxon>Sordariomycetes</taxon>
        <taxon>Sordariomycetidae</taxon>
        <taxon>Sordariales</taxon>
        <taxon>Lasiosphaeriaceae</taxon>
        <taxon>Immersiella</taxon>
    </lineage>
</organism>
<accession>A0AA39WFW7</accession>
<feature type="compositionally biased region" description="Polar residues" evidence="1">
    <location>
        <begin position="378"/>
        <end position="396"/>
    </location>
</feature>
<evidence type="ECO:0000313" key="2">
    <source>
        <dbReference type="EMBL" id="KAK0614665.1"/>
    </source>
</evidence>
<feature type="compositionally biased region" description="Basic and acidic residues" evidence="1">
    <location>
        <begin position="367"/>
        <end position="377"/>
    </location>
</feature>
<feature type="compositionally biased region" description="Low complexity" evidence="1">
    <location>
        <begin position="15"/>
        <end position="26"/>
    </location>
</feature>
<evidence type="ECO:0000256" key="1">
    <source>
        <dbReference type="SAM" id="MobiDB-lite"/>
    </source>
</evidence>
<dbReference type="PANTHER" id="PTHR38166:SF1">
    <property type="entry name" value="C2H2-TYPE DOMAIN-CONTAINING PROTEIN"/>
    <property type="match status" value="1"/>
</dbReference>
<protein>
    <recommendedName>
        <fullName evidence="4">C2H2-type domain-containing protein</fullName>
    </recommendedName>
</protein>
<dbReference type="AlphaFoldDB" id="A0AA39WFW7"/>
<name>A0AA39WFW7_9PEZI</name>
<feature type="region of interest" description="Disordered" evidence="1">
    <location>
        <begin position="221"/>
        <end position="258"/>
    </location>
</feature>
<evidence type="ECO:0008006" key="4">
    <source>
        <dbReference type="Google" id="ProtNLM"/>
    </source>
</evidence>
<comment type="caution">
    <text evidence="2">The sequence shown here is derived from an EMBL/GenBank/DDBJ whole genome shotgun (WGS) entry which is preliminary data.</text>
</comment>
<feature type="compositionally biased region" description="Acidic residues" evidence="1">
    <location>
        <begin position="421"/>
        <end position="431"/>
    </location>
</feature>
<feature type="region of interest" description="Disordered" evidence="1">
    <location>
        <begin position="1"/>
        <end position="32"/>
    </location>
</feature>
<proteinExistence type="predicted"/>
<dbReference type="EMBL" id="JAULSU010000006">
    <property type="protein sequence ID" value="KAK0614665.1"/>
    <property type="molecule type" value="Genomic_DNA"/>
</dbReference>
<feature type="compositionally biased region" description="Low complexity" evidence="1">
    <location>
        <begin position="231"/>
        <end position="242"/>
    </location>
</feature>
<reference evidence="2" key="1">
    <citation type="submission" date="2023-06" db="EMBL/GenBank/DDBJ databases">
        <title>Genome-scale phylogeny and comparative genomics of the fungal order Sordariales.</title>
        <authorList>
            <consortium name="Lawrence Berkeley National Laboratory"/>
            <person name="Hensen N."/>
            <person name="Bonometti L."/>
            <person name="Westerberg I."/>
            <person name="Brannstrom I.O."/>
            <person name="Guillou S."/>
            <person name="Cros-Aarteil S."/>
            <person name="Calhoun S."/>
            <person name="Haridas S."/>
            <person name="Kuo A."/>
            <person name="Mondo S."/>
            <person name="Pangilinan J."/>
            <person name="Riley R."/>
            <person name="Labutti K."/>
            <person name="Andreopoulos B."/>
            <person name="Lipzen A."/>
            <person name="Chen C."/>
            <person name="Yanf M."/>
            <person name="Daum C."/>
            <person name="Ng V."/>
            <person name="Clum A."/>
            <person name="Steindorff A."/>
            <person name="Ohm R."/>
            <person name="Martin F."/>
            <person name="Silar P."/>
            <person name="Natvig D."/>
            <person name="Lalanne C."/>
            <person name="Gautier V."/>
            <person name="Ament-Velasquez S.L."/>
            <person name="Kruys A."/>
            <person name="Hutchinson M.I."/>
            <person name="Powell A.J."/>
            <person name="Barry K."/>
            <person name="Miller A.N."/>
            <person name="Grigoriev I.V."/>
            <person name="Debuchy R."/>
            <person name="Gladieux P."/>
            <person name="Thoren M.H."/>
            <person name="Johannesson H."/>
        </authorList>
    </citation>
    <scope>NUCLEOTIDE SEQUENCE</scope>
    <source>
        <strain evidence="2">CBS 606.72</strain>
    </source>
</reference>
<dbReference type="Proteomes" id="UP001175000">
    <property type="component" value="Unassembled WGS sequence"/>
</dbReference>
<evidence type="ECO:0000313" key="3">
    <source>
        <dbReference type="Proteomes" id="UP001175000"/>
    </source>
</evidence>